<dbReference type="GO" id="GO:0008652">
    <property type="term" value="P:amino acid biosynthetic process"/>
    <property type="evidence" value="ECO:0007669"/>
    <property type="project" value="UniProtKB-KW"/>
</dbReference>
<evidence type="ECO:0000256" key="2">
    <source>
        <dbReference type="ARBA" id="ARBA00022679"/>
    </source>
</evidence>
<reference evidence="4" key="2">
    <citation type="submission" date="2021-04" db="EMBL/GenBank/DDBJ databases">
        <authorList>
            <person name="Gilroy R."/>
        </authorList>
    </citation>
    <scope>NUCLEOTIDE SEQUENCE</scope>
    <source>
        <strain evidence="4">MalCec1-1739</strain>
    </source>
</reference>
<sequence length="113" mass="12618">DDVVYIPHSRHTAIDAADIHACGELDVTLESDDAGVYMALSHDGREVYVTGHIEYSPLTLDAEYRRDVAKGLDITVPSGYYAGDDPANPPVVRWRANGALMFTNWVKYYLMKK</sequence>
<dbReference type="InterPro" id="IPR029062">
    <property type="entry name" value="Class_I_gatase-like"/>
</dbReference>
<keyword evidence="2" id="KW-0808">Transferase</keyword>
<name>A0A9D2UJF9_9BACT</name>
<dbReference type="EMBL" id="DWUP01000178">
    <property type="protein sequence ID" value="HJD53563.1"/>
    <property type="molecule type" value="Genomic_DNA"/>
</dbReference>
<organism evidence="4 5">
    <name type="scientific">Candidatus Avibacteroides avistercoris</name>
    <dbReference type="NCBI Taxonomy" id="2840690"/>
    <lineage>
        <taxon>Bacteria</taxon>
        <taxon>Pseudomonadati</taxon>
        <taxon>Bacteroidota</taxon>
        <taxon>Bacteroidia</taxon>
        <taxon>Bacteroidales</taxon>
        <taxon>Bacteroidaceae</taxon>
        <taxon>Bacteroidaceae incertae sedis</taxon>
        <taxon>Candidatus Avibacteroides</taxon>
    </lineage>
</organism>
<keyword evidence="3" id="KW-0012">Acyltransferase</keyword>
<evidence type="ECO:0000313" key="5">
    <source>
        <dbReference type="Proteomes" id="UP000787625"/>
    </source>
</evidence>
<evidence type="ECO:0000256" key="1">
    <source>
        <dbReference type="ARBA" id="ARBA00022605"/>
    </source>
</evidence>
<dbReference type="Proteomes" id="UP000787625">
    <property type="component" value="Unassembled WGS sequence"/>
</dbReference>
<dbReference type="GO" id="GO:0008899">
    <property type="term" value="F:homoserine O-succinyltransferase activity"/>
    <property type="evidence" value="ECO:0007669"/>
    <property type="project" value="TreeGrafter"/>
</dbReference>
<dbReference type="AlphaFoldDB" id="A0A9D2UJF9"/>
<protein>
    <submittedName>
        <fullName evidence="4">Homoserine O-succinyltransferase</fullName>
    </submittedName>
</protein>
<keyword evidence="1" id="KW-0028">Amino-acid biosynthesis</keyword>
<dbReference type="PANTHER" id="PTHR20919">
    <property type="entry name" value="HOMOSERINE O-SUCCINYLTRANSFERASE"/>
    <property type="match status" value="1"/>
</dbReference>
<dbReference type="SUPFAM" id="SSF52317">
    <property type="entry name" value="Class I glutamine amidotransferase-like"/>
    <property type="match status" value="1"/>
</dbReference>
<dbReference type="Gene3D" id="3.40.50.880">
    <property type="match status" value="1"/>
</dbReference>
<reference evidence="4" key="1">
    <citation type="journal article" date="2021" name="PeerJ">
        <title>Extensive microbial diversity within the chicken gut microbiome revealed by metagenomics and culture.</title>
        <authorList>
            <person name="Gilroy R."/>
            <person name="Ravi A."/>
            <person name="Getino M."/>
            <person name="Pursley I."/>
            <person name="Horton D.L."/>
            <person name="Alikhan N.F."/>
            <person name="Baker D."/>
            <person name="Gharbi K."/>
            <person name="Hall N."/>
            <person name="Watson M."/>
            <person name="Adriaenssens E.M."/>
            <person name="Foster-Nyarko E."/>
            <person name="Jarju S."/>
            <person name="Secka A."/>
            <person name="Antonio M."/>
            <person name="Oren A."/>
            <person name="Chaudhuri R.R."/>
            <person name="La Ragione R."/>
            <person name="Hildebrand F."/>
            <person name="Pallen M.J."/>
        </authorList>
    </citation>
    <scope>NUCLEOTIDE SEQUENCE</scope>
    <source>
        <strain evidence="4">MalCec1-1739</strain>
    </source>
</reference>
<gene>
    <name evidence="4" type="ORF">IAA93_07565</name>
</gene>
<dbReference type="Pfam" id="PF04204">
    <property type="entry name" value="HTS"/>
    <property type="match status" value="1"/>
</dbReference>
<proteinExistence type="predicted"/>
<dbReference type="InterPro" id="IPR033752">
    <property type="entry name" value="MetA_family"/>
</dbReference>
<accession>A0A9D2UJF9</accession>
<evidence type="ECO:0000313" key="4">
    <source>
        <dbReference type="EMBL" id="HJD53563.1"/>
    </source>
</evidence>
<evidence type="ECO:0000256" key="3">
    <source>
        <dbReference type="ARBA" id="ARBA00023315"/>
    </source>
</evidence>
<comment type="caution">
    <text evidence="4">The sequence shown here is derived from an EMBL/GenBank/DDBJ whole genome shotgun (WGS) entry which is preliminary data.</text>
</comment>
<feature type="non-terminal residue" evidence="4">
    <location>
        <position position="1"/>
    </location>
</feature>
<dbReference type="PANTHER" id="PTHR20919:SF0">
    <property type="entry name" value="HOMOSERINE O-SUCCINYLTRANSFERASE"/>
    <property type="match status" value="1"/>
</dbReference>